<evidence type="ECO:0000256" key="1">
    <source>
        <dbReference type="ARBA" id="ARBA00005627"/>
    </source>
</evidence>
<dbReference type="Gene3D" id="2.60.450.20">
    <property type="match status" value="1"/>
</dbReference>
<dbReference type="InterPro" id="IPR009852">
    <property type="entry name" value="CENPJ_C_dom"/>
</dbReference>
<feature type="compositionally biased region" description="Gly residues" evidence="2">
    <location>
        <begin position="169"/>
        <end position="178"/>
    </location>
</feature>
<dbReference type="Proteomes" id="UP001472866">
    <property type="component" value="Chromosome 19"/>
</dbReference>
<sequence length="759" mass="84227">MVEDGEVEAGVVTEPASPAMAAGPGGDTFDDTPVKTLGRELTFEELIEQQLRLEETNSIARGPSAGGEAAKRKKFKFLRKGERDWETRRSAEKGKRSAQTRRVEHRQAVGPSRPAAASGRKKGAEVERQEGEGPVEKVMVDAQALSPSQSKYVQQFYGDYYEDDDEGGSEGSEGGDYGGYARAARRGGPSASGSADEGDNDEGFVSVKHQVRRTYQSAFSQGDDEEDVDSIDVEDDDHDSMDEEEEEGGGGGGERMRGHMSAERRQRWARVREEEERELREFELLERQVEAELAGAEASGPAMTASIPAPSYEDGMPSLLQQASFAGKPFSETMRGISLVTAFEDTERWEDEGAEDEEAATVDDDDAGEVGYAAQHARSIEGTRAGEPRRSRESAVKASAAKRVSREKPPPAAVEVEEEQAAGRAMSAVEQRHVRLLEQEIKKMVEERKRYKRLAQDVKKRAAALDVAEAEFDRRREAEIENIRVMKEKAEKKIKRDRRVLDQQSRTLLSKIPNKKDREEIQQLQELLEKERQQQKRKERAHRMNEDRLRRQVAELQRRAEELKDEVRRLERRQLEQLEAKKAAAGAAMADAAAPATASRQAARAPAREEETRRREEPAAAAAAAAAKPTGKADNGGGGSSKPSKVTYPNGTQKRNFPNGDVVIHFNNGDVKKTKGTTTEYYYAEVDTWHTTHNNGIEVFHFPSGQIEAHFPNGAKEVLFPDGVAHRLTDPEGDEHQLIDAGELCEVFHRPKPQLTVSA</sequence>
<feature type="compositionally biased region" description="Acidic residues" evidence="2">
    <location>
        <begin position="222"/>
        <end position="248"/>
    </location>
</feature>
<feature type="compositionally biased region" description="Low complexity" evidence="2">
    <location>
        <begin position="619"/>
        <end position="633"/>
    </location>
</feature>
<feature type="region of interest" description="Disordered" evidence="2">
    <location>
        <begin position="348"/>
        <end position="428"/>
    </location>
</feature>
<evidence type="ECO:0000313" key="5">
    <source>
        <dbReference type="Proteomes" id="UP001472866"/>
    </source>
</evidence>
<feature type="compositionally biased region" description="Acidic residues" evidence="2">
    <location>
        <begin position="348"/>
        <end position="368"/>
    </location>
</feature>
<reference evidence="4 5" key="1">
    <citation type="submission" date="2024-03" db="EMBL/GenBank/DDBJ databases">
        <title>Complete genome sequence of the green alga Chloropicon roscoffensis RCC1871.</title>
        <authorList>
            <person name="Lemieux C."/>
            <person name="Pombert J.-F."/>
            <person name="Otis C."/>
            <person name="Turmel M."/>
        </authorList>
    </citation>
    <scope>NUCLEOTIDE SEQUENCE [LARGE SCALE GENOMIC DNA]</scope>
    <source>
        <strain evidence="4 5">RCC1871</strain>
    </source>
</reference>
<dbReference type="AlphaFoldDB" id="A0AAX4PMA9"/>
<feature type="compositionally biased region" description="Basic and acidic residues" evidence="2">
    <location>
        <begin position="606"/>
        <end position="618"/>
    </location>
</feature>
<dbReference type="PANTHER" id="PTHR10331">
    <property type="entry name" value="T COMPLEX PROTEIN 10"/>
    <property type="match status" value="1"/>
</dbReference>
<gene>
    <name evidence="4" type="ORF">HKI87_19g88450</name>
</gene>
<keyword evidence="5" id="KW-1185">Reference proteome</keyword>
<evidence type="ECO:0000313" key="4">
    <source>
        <dbReference type="EMBL" id="WZN67272.1"/>
    </source>
</evidence>
<organism evidence="4 5">
    <name type="scientific">Chloropicon roscoffensis</name>
    <dbReference type="NCBI Taxonomy" id="1461544"/>
    <lineage>
        <taxon>Eukaryota</taxon>
        <taxon>Viridiplantae</taxon>
        <taxon>Chlorophyta</taxon>
        <taxon>Chloropicophyceae</taxon>
        <taxon>Chloropicales</taxon>
        <taxon>Chloropicaceae</taxon>
        <taxon>Chloropicon</taxon>
    </lineage>
</organism>
<name>A0AAX4PMA9_9CHLO</name>
<dbReference type="InterPro" id="IPR047002">
    <property type="entry name" value="Tcp10_C_sf"/>
</dbReference>
<feature type="region of interest" description="Disordered" evidence="2">
    <location>
        <begin position="586"/>
        <end position="661"/>
    </location>
</feature>
<feature type="compositionally biased region" description="Basic and acidic residues" evidence="2">
    <location>
        <begin position="378"/>
        <end position="395"/>
    </location>
</feature>
<dbReference type="InterPro" id="IPR026581">
    <property type="entry name" value="TCP10L/CENPJ"/>
</dbReference>
<feature type="compositionally biased region" description="Basic and acidic residues" evidence="2">
    <location>
        <begin position="79"/>
        <end position="107"/>
    </location>
</feature>
<feature type="compositionally biased region" description="Low complexity" evidence="2">
    <location>
        <begin position="586"/>
        <end position="605"/>
    </location>
</feature>
<feature type="region of interest" description="Disordered" evidence="2">
    <location>
        <begin position="52"/>
        <end position="266"/>
    </location>
</feature>
<feature type="domain" description="Centromere protein J C-terminal" evidence="3">
    <location>
        <begin position="695"/>
        <end position="723"/>
    </location>
</feature>
<feature type="compositionally biased region" description="Basic and acidic residues" evidence="2">
    <location>
        <begin position="254"/>
        <end position="266"/>
    </location>
</feature>
<evidence type="ECO:0000256" key="2">
    <source>
        <dbReference type="SAM" id="MobiDB-lite"/>
    </source>
</evidence>
<proteinExistence type="inferred from homology"/>
<feature type="compositionally biased region" description="Low complexity" evidence="2">
    <location>
        <begin position="179"/>
        <end position="195"/>
    </location>
</feature>
<feature type="region of interest" description="Disordered" evidence="2">
    <location>
        <begin position="529"/>
        <end position="549"/>
    </location>
</feature>
<feature type="region of interest" description="Disordered" evidence="2">
    <location>
        <begin position="1"/>
        <end position="34"/>
    </location>
</feature>
<accession>A0AAX4PMA9</accession>
<dbReference type="EMBL" id="CP151519">
    <property type="protein sequence ID" value="WZN67272.1"/>
    <property type="molecule type" value="Genomic_DNA"/>
</dbReference>
<feature type="compositionally biased region" description="Polar residues" evidence="2">
    <location>
        <begin position="641"/>
        <end position="656"/>
    </location>
</feature>
<dbReference type="PANTHER" id="PTHR10331:SF6">
    <property type="entry name" value="SPINDLE ASSEMBLY ABNORMAL 4"/>
    <property type="match status" value="1"/>
</dbReference>
<dbReference type="Pfam" id="PF07202">
    <property type="entry name" value="Tcp10_C"/>
    <property type="match status" value="1"/>
</dbReference>
<feature type="compositionally biased region" description="Basic and acidic residues" evidence="2">
    <location>
        <begin position="122"/>
        <end position="139"/>
    </location>
</feature>
<evidence type="ECO:0000259" key="3">
    <source>
        <dbReference type="Pfam" id="PF07202"/>
    </source>
</evidence>
<comment type="similarity">
    <text evidence="1">Belongs to the TCP10 family.</text>
</comment>
<protein>
    <submittedName>
        <fullName evidence="4">T-complex protein</fullName>
    </submittedName>
</protein>